<dbReference type="GO" id="GO:0000422">
    <property type="term" value="P:autophagy of mitochondrion"/>
    <property type="evidence" value="ECO:0007669"/>
    <property type="project" value="TreeGrafter"/>
</dbReference>
<dbReference type="GO" id="GO:0005789">
    <property type="term" value="C:endoplasmic reticulum membrane"/>
    <property type="evidence" value="ECO:0007669"/>
    <property type="project" value="UniProtKB-SubCell"/>
</dbReference>
<keyword evidence="7" id="KW-0472">Membrane</keyword>
<keyword evidence="5" id="KW-0256">Endoplasmic reticulum</keyword>
<dbReference type="GO" id="GO:0032266">
    <property type="term" value="F:phosphatidylinositol-3-phosphate binding"/>
    <property type="evidence" value="ECO:0007669"/>
    <property type="project" value="TreeGrafter"/>
</dbReference>
<gene>
    <name evidence="10" type="ORF">EOD39_21860</name>
</gene>
<dbReference type="GO" id="GO:0034045">
    <property type="term" value="C:phagophore assembly site membrane"/>
    <property type="evidence" value="ECO:0007669"/>
    <property type="project" value="UniProtKB-SubCell"/>
</dbReference>
<evidence type="ECO:0000256" key="4">
    <source>
        <dbReference type="ARBA" id="ARBA00022448"/>
    </source>
</evidence>
<dbReference type="EMBL" id="SCEB01013185">
    <property type="protein sequence ID" value="RXM90775.1"/>
    <property type="molecule type" value="Genomic_DNA"/>
</dbReference>
<evidence type="ECO:0000313" key="10">
    <source>
        <dbReference type="EMBL" id="RXM90775.1"/>
    </source>
</evidence>
<keyword evidence="11" id="KW-1185">Reference proteome</keyword>
<keyword evidence="4" id="KW-0813">Transport</keyword>
<evidence type="ECO:0000256" key="8">
    <source>
        <dbReference type="ARBA" id="ARBA00024479"/>
    </source>
</evidence>
<comment type="catalytic activity">
    <reaction evidence="9">
        <text>a 1,2-diacyl-sn-glycero-3-phosphoethanolamine(in) = a 1,2-diacyl-sn-glycero-3-phosphoethanolamine(out)</text>
        <dbReference type="Rhea" id="RHEA:38895"/>
        <dbReference type="ChEBI" id="CHEBI:64612"/>
    </reaction>
</comment>
<dbReference type="PANTHER" id="PTHR13190:SF21">
    <property type="entry name" value="AUTOPHAGY-RELATED PROTEIN 2 HOMOLOG A"/>
    <property type="match status" value="1"/>
</dbReference>
<dbReference type="GO" id="GO:0034727">
    <property type="term" value="P:piecemeal microautophagy of the nucleus"/>
    <property type="evidence" value="ECO:0007669"/>
    <property type="project" value="TreeGrafter"/>
</dbReference>
<organism evidence="10 11">
    <name type="scientific">Acipenser ruthenus</name>
    <name type="common">Sterlet sturgeon</name>
    <dbReference type="NCBI Taxonomy" id="7906"/>
    <lineage>
        <taxon>Eukaryota</taxon>
        <taxon>Metazoa</taxon>
        <taxon>Chordata</taxon>
        <taxon>Craniata</taxon>
        <taxon>Vertebrata</taxon>
        <taxon>Euteleostomi</taxon>
        <taxon>Actinopterygii</taxon>
        <taxon>Chondrostei</taxon>
        <taxon>Acipenseriformes</taxon>
        <taxon>Acipenseridae</taxon>
        <taxon>Acipenser</taxon>
    </lineage>
</organism>
<evidence type="ECO:0000256" key="1">
    <source>
        <dbReference type="ARBA" id="ARBA00004406"/>
    </source>
</evidence>
<reference evidence="10 11" key="1">
    <citation type="submission" date="2019-01" db="EMBL/GenBank/DDBJ databases">
        <title>Draft Genome and Complete Hox-Cluster Characterization of the Sterlet Sturgeon (Acipenser ruthenus).</title>
        <authorList>
            <person name="Wei Q."/>
        </authorList>
    </citation>
    <scope>NUCLEOTIDE SEQUENCE [LARGE SCALE GENOMIC DNA]</scope>
    <source>
        <strain evidence="10">WHYD16114868_AA</strain>
        <tissue evidence="10">Blood</tissue>
    </source>
</reference>
<proteinExistence type="inferred from homology"/>
<dbReference type="GO" id="GO:0061723">
    <property type="term" value="P:glycophagy"/>
    <property type="evidence" value="ECO:0007669"/>
    <property type="project" value="TreeGrafter"/>
</dbReference>
<comment type="similarity">
    <text evidence="3">Belongs to the ATG2 family.</text>
</comment>
<dbReference type="AlphaFoldDB" id="A0A444URH9"/>
<dbReference type="GO" id="GO:0061709">
    <property type="term" value="P:reticulophagy"/>
    <property type="evidence" value="ECO:0007669"/>
    <property type="project" value="TreeGrafter"/>
</dbReference>
<dbReference type="PANTHER" id="PTHR13190">
    <property type="entry name" value="AUTOPHAGY-RELATED 2, ISOFORM A"/>
    <property type="match status" value="1"/>
</dbReference>
<dbReference type="GO" id="GO:0000045">
    <property type="term" value="P:autophagosome assembly"/>
    <property type="evidence" value="ECO:0007669"/>
    <property type="project" value="TreeGrafter"/>
</dbReference>
<comment type="subcellular location">
    <subcellularLocation>
        <location evidence="1">Endoplasmic reticulum membrane</location>
        <topology evidence="1">Peripheral membrane protein</topology>
    </subcellularLocation>
    <subcellularLocation>
        <location evidence="2">Preautophagosomal structure membrane</location>
        <topology evidence="2">Peripheral membrane protein</topology>
    </subcellularLocation>
</comment>
<evidence type="ECO:0000256" key="3">
    <source>
        <dbReference type="ARBA" id="ARBA00009714"/>
    </source>
</evidence>
<evidence type="ECO:0000256" key="2">
    <source>
        <dbReference type="ARBA" id="ARBA00004623"/>
    </source>
</evidence>
<evidence type="ECO:0000256" key="9">
    <source>
        <dbReference type="ARBA" id="ARBA00024615"/>
    </source>
</evidence>
<evidence type="ECO:0000256" key="7">
    <source>
        <dbReference type="ARBA" id="ARBA00023136"/>
    </source>
</evidence>
<comment type="catalytic activity">
    <reaction evidence="8">
        <text>a 1,2-diacyl-sn-glycero-3-phospho-L-serine(in) = a 1,2-diacyl-sn-glycero-3-phospho-L-serine(out)</text>
        <dbReference type="Rhea" id="RHEA:38663"/>
        <dbReference type="ChEBI" id="CHEBI:57262"/>
    </reaction>
</comment>
<evidence type="ECO:0000313" key="11">
    <source>
        <dbReference type="Proteomes" id="UP000289886"/>
    </source>
</evidence>
<dbReference type="GO" id="GO:0061908">
    <property type="term" value="C:phagophore"/>
    <property type="evidence" value="ECO:0007669"/>
    <property type="project" value="TreeGrafter"/>
</dbReference>
<accession>A0A444URH9</accession>
<sequence>MTDSKGEGGTKLDGCHGELVLDVDGGTVFSVSQYRGDPLLSYLPLYLPLRVFLTAETFTLSSNIIVDTATFHLREFRFTSEVPIWLDYQGKHVAIDQVVRDSHSLINHMH</sequence>
<keyword evidence="6" id="KW-0445">Lipid transport</keyword>
<name>A0A444URH9_ACIRT</name>
<evidence type="ECO:0000256" key="5">
    <source>
        <dbReference type="ARBA" id="ARBA00022824"/>
    </source>
</evidence>
<dbReference type="GO" id="GO:0043495">
    <property type="term" value="F:protein-membrane adaptor activity"/>
    <property type="evidence" value="ECO:0007669"/>
    <property type="project" value="TreeGrafter"/>
</dbReference>
<dbReference type="InterPro" id="IPR026849">
    <property type="entry name" value="ATG2"/>
</dbReference>
<comment type="caution">
    <text evidence="10">The sequence shown here is derived from an EMBL/GenBank/DDBJ whole genome shotgun (WGS) entry which is preliminary data.</text>
</comment>
<evidence type="ECO:0000256" key="6">
    <source>
        <dbReference type="ARBA" id="ARBA00023055"/>
    </source>
</evidence>
<dbReference type="GO" id="GO:0006869">
    <property type="term" value="P:lipid transport"/>
    <property type="evidence" value="ECO:0007669"/>
    <property type="project" value="UniProtKB-KW"/>
</dbReference>
<protein>
    <submittedName>
        <fullName evidence="10">Autophagy-related protein 2-like A</fullName>
    </submittedName>
</protein>
<dbReference type="Proteomes" id="UP000289886">
    <property type="component" value="Unassembled WGS sequence"/>
</dbReference>